<sequence>MKRSVEQLKHIDHLSRQVRHHRIHLNQMYDQKLSQELHTLTKQYAQTLKYSKKEHKLERRRKEVFDVTIRQIAHERQHQSLSTNIIQNEQKLPKITNQINGHRDELLENCSSSNNIFSSDSSCQLFSQDCQLYPCQPVYHYTSFMTKDHDQTLRKRKLSIADIDLNLSPIQQLFTKIEQKKYHQNRRQLAATVKNQNYLANRYVYIGNTKARLDEQSRLLHERLTDRRTFGYDKEQQKELRQSIKRHLEISAKFLG</sequence>
<accession>A0A813YT22</accession>
<keyword evidence="3" id="KW-1185">Reference proteome</keyword>
<name>A0A813YT22_9BILA</name>
<dbReference type="Proteomes" id="UP000663877">
    <property type="component" value="Unassembled WGS sequence"/>
</dbReference>
<organism evidence="1 4">
    <name type="scientific">Adineta steineri</name>
    <dbReference type="NCBI Taxonomy" id="433720"/>
    <lineage>
        <taxon>Eukaryota</taxon>
        <taxon>Metazoa</taxon>
        <taxon>Spiralia</taxon>
        <taxon>Gnathifera</taxon>
        <taxon>Rotifera</taxon>
        <taxon>Eurotatoria</taxon>
        <taxon>Bdelloidea</taxon>
        <taxon>Adinetida</taxon>
        <taxon>Adinetidae</taxon>
        <taxon>Adineta</taxon>
    </lineage>
</organism>
<evidence type="ECO:0000313" key="1">
    <source>
        <dbReference type="EMBL" id="CAF0888350.1"/>
    </source>
</evidence>
<evidence type="ECO:0000313" key="2">
    <source>
        <dbReference type="EMBL" id="CAF1511874.1"/>
    </source>
</evidence>
<proteinExistence type="predicted"/>
<gene>
    <name evidence="1" type="ORF">BJG266_LOCUS9809</name>
    <name evidence="2" type="ORF">QVE165_LOCUS44180</name>
</gene>
<evidence type="ECO:0000313" key="3">
    <source>
        <dbReference type="Proteomes" id="UP000663832"/>
    </source>
</evidence>
<evidence type="ECO:0000313" key="4">
    <source>
        <dbReference type="Proteomes" id="UP000663877"/>
    </source>
</evidence>
<dbReference type="AlphaFoldDB" id="A0A813YT22"/>
<comment type="caution">
    <text evidence="1">The sequence shown here is derived from an EMBL/GenBank/DDBJ whole genome shotgun (WGS) entry which is preliminary data.</text>
</comment>
<dbReference type="Proteomes" id="UP000663832">
    <property type="component" value="Unassembled WGS sequence"/>
</dbReference>
<dbReference type="OrthoDB" id="10030389at2759"/>
<dbReference type="EMBL" id="CAJNOI010000033">
    <property type="protein sequence ID" value="CAF0888350.1"/>
    <property type="molecule type" value="Genomic_DNA"/>
</dbReference>
<protein>
    <submittedName>
        <fullName evidence="1">Uncharacterized protein</fullName>
    </submittedName>
</protein>
<reference evidence="1" key="1">
    <citation type="submission" date="2021-02" db="EMBL/GenBank/DDBJ databases">
        <authorList>
            <person name="Nowell W R."/>
        </authorList>
    </citation>
    <scope>NUCLEOTIDE SEQUENCE</scope>
</reference>
<dbReference type="EMBL" id="CAJNOM010000586">
    <property type="protein sequence ID" value="CAF1511874.1"/>
    <property type="molecule type" value="Genomic_DNA"/>
</dbReference>